<dbReference type="GO" id="GO:0006508">
    <property type="term" value="P:proteolysis"/>
    <property type="evidence" value="ECO:0007669"/>
    <property type="project" value="UniProtKB-KW"/>
</dbReference>
<keyword evidence="3" id="KW-1185">Reference proteome</keyword>
<protein>
    <submittedName>
        <fullName evidence="2">Aspartyl protease</fullName>
    </submittedName>
</protein>
<dbReference type="PROSITE" id="PS00141">
    <property type="entry name" value="ASP_PROTEASE"/>
    <property type="match status" value="1"/>
</dbReference>
<dbReference type="GO" id="GO:0004190">
    <property type="term" value="F:aspartic-type endopeptidase activity"/>
    <property type="evidence" value="ECO:0007669"/>
    <property type="project" value="InterPro"/>
</dbReference>
<evidence type="ECO:0000256" key="1">
    <source>
        <dbReference type="SAM" id="Phobius"/>
    </source>
</evidence>
<dbReference type="InterPro" id="IPR021109">
    <property type="entry name" value="Peptidase_aspartic_dom_sf"/>
</dbReference>
<dbReference type="NCBIfam" id="TIGR02281">
    <property type="entry name" value="clan_AA_DTGA"/>
    <property type="match status" value="1"/>
</dbReference>
<dbReference type="InterPro" id="IPR011969">
    <property type="entry name" value="Clan_AA_Asp_peptidase_C"/>
</dbReference>
<dbReference type="InterPro" id="IPR034122">
    <property type="entry name" value="Retropepsin-like_bacterial"/>
</dbReference>
<dbReference type="SUPFAM" id="SSF50630">
    <property type="entry name" value="Acid proteases"/>
    <property type="match status" value="1"/>
</dbReference>
<feature type="transmembrane region" description="Helical" evidence="1">
    <location>
        <begin position="12"/>
        <end position="31"/>
    </location>
</feature>
<dbReference type="InterPro" id="IPR001969">
    <property type="entry name" value="Aspartic_peptidase_AS"/>
</dbReference>
<dbReference type="Proteomes" id="UP000032430">
    <property type="component" value="Chromosome I"/>
</dbReference>
<keyword evidence="2" id="KW-0378">Hydrolase</keyword>
<name>A0A098G6H0_9GAMM</name>
<organism evidence="2 3">
    <name type="scientific">Legionella fallonii LLAP-10</name>
    <dbReference type="NCBI Taxonomy" id="1212491"/>
    <lineage>
        <taxon>Bacteria</taxon>
        <taxon>Pseudomonadati</taxon>
        <taxon>Pseudomonadota</taxon>
        <taxon>Gammaproteobacteria</taxon>
        <taxon>Legionellales</taxon>
        <taxon>Legionellaceae</taxon>
        <taxon>Legionella</taxon>
    </lineage>
</organism>
<keyword evidence="2" id="KW-0645">Protease</keyword>
<keyword evidence="1" id="KW-0472">Membrane</keyword>
<sequence>MSNEQYDRTARVMFLLVWAILFIGLFLFFYYQGQPEKQAYISGRSEMVLSATQDGHYHVKGTINDYPVKFLVDTGATLVAIPQSVADRLHINGSYPITMTTANGEVTGYLTRVQKLSFGEFSLQDVKAVIMPNSSDDEVLLGMNVLSKFNLEQQNKKLILKRIN</sequence>
<dbReference type="Gene3D" id="2.40.70.10">
    <property type="entry name" value="Acid Proteases"/>
    <property type="match status" value="1"/>
</dbReference>
<dbReference type="HOGENOM" id="CLU_099411_1_0_6"/>
<keyword evidence="1" id="KW-1133">Transmembrane helix</keyword>
<evidence type="ECO:0000313" key="3">
    <source>
        <dbReference type="Proteomes" id="UP000032430"/>
    </source>
</evidence>
<gene>
    <name evidence="2" type="ORF">LFA_2202</name>
</gene>
<dbReference type="KEGG" id="lfa:LFA_2202"/>
<dbReference type="STRING" id="1212491.LFA_2202"/>
<keyword evidence="1" id="KW-0812">Transmembrane</keyword>
<dbReference type="CDD" id="cd05483">
    <property type="entry name" value="retropepsin_like_bacteria"/>
    <property type="match status" value="1"/>
</dbReference>
<dbReference type="OrthoDB" id="185963at2"/>
<dbReference type="Pfam" id="PF13975">
    <property type="entry name" value="gag-asp_proteas"/>
    <property type="match status" value="1"/>
</dbReference>
<reference evidence="3" key="1">
    <citation type="submission" date="2014-09" db="EMBL/GenBank/DDBJ databases">
        <authorList>
            <person name="Gomez-Valero L."/>
        </authorList>
    </citation>
    <scope>NUCLEOTIDE SEQUENCE [LARGE SCALE GENOMIC DNA]</scope>
    <source>
        <strain evidence="3">ATCC700992</strain>
    </source>
</reference>
<proteinExistence type="predicted"/>
<accession>A0A098G6H0</accession>
<dbReference type="AlphaFoldDB" id="A0A098G6H0"/>
<evidence type="ECO:0000313" key="2">
    <source>
        <dbReference type="EMBL" id="CEG57581.1"/>
    </source>
</evidence>
<dbReference type="EMBL" id="LN614827">
    <property type="protein sequence ID" value="CEG57581.1"/>
    <property type="molecule type" value="Genomic_DNA"/>
</dbReference>
<dbReference type="RefSeq" id="WP_045096053.1">
    <property type="nucleotide sequence ID" value="NZ_LN614827.1"/>
</dbReference>